<dbReference type="AlphaFoldDB" id="A0A3A6WGM3"/>
<dbReference type="Proteomes" id="UP000277803">
    <property type="component" value="Unassembled WGS sequence"/>
</dbReference>
<organism evidence="2 3">
    <name type="scientific">Veillonella atypica</name>
    <dbReference type="NCBI Taxonomy" id="39777"/>
    <lineage>
        <taxon>Bacteria</taxon>
        <taxon>Bacillati</taxon>
        <taxon>Bacillota</taxon>
        <taxon>Negativicutes</taxon>
        <taxon>Veillonellales</taxon>
        <taxon>Veillonellaceae</taxon>
        <taxon>Veillonella</taxon>
    </lineage>
</organism>
<reference evidence="2 3" key="1">
    <citation type="submission" date="2018-09" db="EMBL/GenBank/DDBJ databases">
        <title>Genome sequence of Veillonella atypica isolated from periodontal Korean patients.</title>
        <authorList>
            <person name="Lee J.-H."/>
            <person name="Moon J.-H."/>
            <person name="Shin S.-Y."/>
        </authorList>
    </citation>
    <scope>NUCLEOTIDE SEQUENCE [LARGE SCALE GENOMIC DNA]</scope>
    <source>
        <strain evidence="2 3">KHUD_V1</strain>
    </source>
</reference>
<feature type="transmembrane region" description="Helical" evidence="1">
    <location>
        <begin position="73"/>
        <end position="95"/>
    </location>
</feature>
<evidence type="ECO:0000256" key="1">
    <source>
        <dbReference type="SAM" id="Phobius"/>
    </source>
</evidence>
<keyword evidence="1" id="KW-1133">Transmembrane helix</keyword>
<sequence>MRQCLIYLKELFFSAPYRKSIWFFITLWVLTFLLSDEISYSGLYYLILLVATIVLLFEKCGVIDSEKGIRKRFLPYFYVIFFLCMIPTLAVNLAFSAIGISHYDTQRWHSTWPSSKAGYIPTPLQTPKSLPESLKVISSAEVIGIGGNQSCLVLDGDKATISRYEETVKSNAWYSFINGRDKDTTVEVLNSFTYPKDKNVLVSDVSNYYEIITIRRQNWKLFPWLIDGRQSVGDDPNEDYYYSTRISADKYVVYVVYHNFDQDQPRVIYFMFNPERTRMITVDIDMYH</sequence>
<protein>
    <submittedName>
        <fullName evidence="2">Uncharacterized protein</fullName>
    </submittedName>
</protein>
<evidence type="ECO:0000313" key="2">
    <source>
        <dbReference type="EMBL" id="RJY50836.1"/>
    </source>
</evidence>
<evidence type="ECO:0000313" key="3">
    <source>
        <dbReference type="Proteomes" id="UP000277803"/>
    </source>
</evidence>
<keyword evidence="1" id="KW-0472">Membrane</keyword>
<feature type="transmembrane region" description="Helical" evidence="1">
    <location>
        <begin position="42"/>
        <end position="61"/>
    </location>
</feature>
<keyword evidence="1" id="KW-0812">Transmembrane</keyword>
<dbReference type="RefSeq" id="WP_119982326.1">
    <property type="nucleotide sequence ID" value="NZ_JAPVXY010000010.1"/>
</dbReference>
<dbReference type="EMBL" id="QXZZ01000020">
    <property type="protein sequence ID" value="RJY50836.1"/>
    <property type="molecule type" value="Genomic_DNA"/>
</dbReference>
<gene>
    <name evidence="2" type="ORF">D2965_03765</name>
</gene>
<comment type="caution">
    <text evidence="2">The sequence shown here is derived from an EMBL/GenBank/DDBJ whole genome shotgun (WGS) entry which is preliminary data.</text>
</comment>
<name>A0A3A6WGM3_9FIRM</name>
<proteinExistence type="predicted"/>
<accession>A0A3A6WGM3</accession>
<feature type="transmembrane region" description="Helical" evidence="1">
    <location>
        <begin position="20"/>
        <end position="36"/>
    </location>
</feature>